<accession>A0ABP9MPX0</accession>
<name>A0ABP9MPX0_9GAMM</name>
<proteinExistence type="predicted"/>
<comment type="caution">
    <text evidence="2">The sequence shown here is derived from an EMBL/GenBank/DDBJ whole genome shotgun (WGS) entry which is preliminary data.</text>
</comment>
<keyword evidence="1" id="KW-0812">Transmembrane</keyword>
<evidence type="ECO:0000256" key="1">
    <source>
        <dbReference type="SAM" id="Phobius"/>
    </source>
</evidence>
<sequence>MAYDIGECNEMIKASFPDRRLHISIGRSVRIYSLVCLAAIAVSILGIFLFSGALTIKFLALGVLAIGFLIVFALFNLKKLKYLYSLKDKKVMPVLVPVQNIYAAKSLRGTATTKVSYRWPIGTNQIVTAEFSSQSGPIIINSDDKNKQYALALVVDKKDKGEFVPYLMDRKLSRCTLTHAERRNVLRTVRKINKAV</sequence>
<dbReference type="RefSeq" id="WP_077925353.1">
    <property type="nucleotide sequence ID" value="NZ_BAABKE010000004.1"/>
</dbReference>
<keyword evidence="1" id="KW-1133">Transmembrane helix</keyword>
<evidence type="ECO:0000313" key="2">
    <source>
        <dbReference type="EMBL" id="GAA5099321.1"/>
    </source>
</evidence>
<feature type="transmembrane region" description="Helical" evidence="1">
    <location>
        <begin position="56"/>
        <end position="77"/>
    </location>
</feature>
<feature type="transmembrane region" description="Helical" evidence="1">
    <location>
        <begin position="29"/>
        <end position="50"/>
    </location>
</feature>
<gene>
    <name evidence="2" type="ORF">GCM10023338_12660</name>
</gene>
<evidence type="ECO:0000313" key="3">
    <source>
        <dbReference type="Proteomes" id="UP001500631"/>
    </source>
</evidence>
<dbReference type="Proteomes" id="UP001500631">
    <property type="component" value="Unassembled WGS sequence"/>
</dbReference>
<dbReference type="EMBL" id="BAABKE010000004">
    <property type="protein sequence ID" value="GAA5099321.1"/>
    <property type="molecule type" value="Genomic_DNA"/>
</dbReference>
<evidence type="ECO:0008006" key="4">
    <source>
        <dbReference type="Google" id="ProtNLM"/>
    </source>
</evidence>
<keyword evidence="3" id="KW-1185">Reference proteome</keyword>
<protein>
    <recommendedName>
        <fullName evidence="4">YcxB-like protein domain-containing protein</fullName>
    </recommendedName>
</protein>
<organism evidence="2 3">
    <name type="scientific">Wohlfahrtiimonas larvae</name>
    <dbReference type="NCBI Taxonomy" id="1157986"/>
    <lineage>
        <taxon>Bacteria</taxon>
        <taxon>Pseudomonadati</taxon>
        <taxon>Pseudomonadota</taxon>
        <taxon>Gammaproteobacteria</taxon>
        <taxon>Cardiobacteriales</taxon>
        <taxon>Ignatzschineriaceae</taxon>
        <taxon>Wohlfahrtiimonas</taxon>
    </lineage>
</organism>
<reference evidence="3" key="1">
    <citation type="journal article" date="2019" name="Int. J. Syst. Evol. Microbiol.">
        <title>The Global Catalogue of Microorganisms (GCM) 10K type strain sequencing project: providing services to taxonomists for standard genome sequencing and annotation.</title>
        <authorList>
            <consortium name="The Broad Institute Genomics Platform"/>
            <consortium name="The Broad Institute Genome Sequencing Center for Infectious Disease"/>
            <person name="Wu L."/>
            <person name="Ma J."/>
        </authorList>
    </citation>
    <scope>NUCLEOTIDE SEQUENCE [LARGE SCALE GENOMIC DNA]</scope>
    <source>
        <strain evidence="3">JCM 18424</strain>
    </source>
</reference>
<keyword evidence="1" id="KW-0472">Membrane</keyword>